<dbReference type="RefSeq" id="WP_143948469.1">
    <property type="nucleotide sequence ID" value="NZ_BAABMB010000001.1"/>
</dbReference>
<dbReference type="AlphaFoldDB" id="A0A556APN0"/>
<dbReference type="OrthoDB" id="580775at2"/>
<reference evidence="2 3" key="1">
    <citation type="submission" date="2019-07" db="EMBL/GenBank/DDBJ databases">
        <title>Qingshengfaniella alkalisoli gen. nov., sp. nov., isolated from saline soil.</title>
        <authorList>
            <person name="Xu L."/>
            <person name="Huang X.-X."/>
            <person name="Sun J.-Q."/>
        </authorList>
    </citation>
    <scope>NUCLEOTIDE SEQUENCE [LARGE SCALE GENOMIC DNA]</scope>
    <source>
        <strain evidence="2 3">DSM 27279</strain>
    </source>
</reference>
<dbReference type="Gene3D" id="3.40.50.12780">
    <property type="entry name" value="N-terminal domain of ligase-like"/>
    <property type="match status" value="1"/>
</dbReference>
<dbReference type="PANTHER" id="PTHR43845">
    <property type="entry name" value="BLR5969 PROTEIN"/>
    <property type="match status" value="1"/>
</dbReference>
<dbReference type="Proteomes" id="UP000318405">
    <property type="component" value="Unassembled WGS sequence"/>
</dbReference>
<dbReference type="InterPro" id="IPR042099">
    <property type="entry name" value="ANL_N_sf"/>
</dbReference>
<protein>
    <submittedName>
        <fullName evidence="2">AMP-binding protein</fullName>
    </submittedName>
</protein>
<accession>A0A556APN0</accession>
<dbReference type="InterPro" id="IPR000873">
    <property type="entry name" value="AMP-dep_synth/lig_dom"/>
</dbReference>
<gene>
    <name evidence="2" type="ORF">FOZ76_11810</name>
</gene>
<organism evidence="2 3">
    <name type="scientific">Verticiella sediminum</name>
    <dbReference type="NCBI Taxonomy" id="1247510"/>
    <lineage>
        <taxon>Bacteria</taxon>
        <taxon>Pseudomonadati</taxon>
        <taxon>Pseudomonadota</taxon>
        <taxon>Betaproteobacteria</taxon>
        <taxon>Burkholderiales</taxon>
        <taxon>Alcaligenaceae</taxon>
        <taxon>Verticiella</taxon>
    </lineage>
</organism>
<dbReference type="Pfam" id="PF00501">
    <property type="entry name" value="AMP-binding"/>
    <property type="match status" value="1"/>
</dbReference>
<comment type="caution">
    <text evidence="2">The sequence shown here is derived from an EMBL/GenBank/DDBJ whole genome shotgun (WGS) entry which is preliminary data.</text>
</comment>
<keyword evidence="3" id="KW-1185">Reference proteome</keyword>
<feature type="domain" description="AMP-dependent synthetase/ligase" evidence="1">
    <location>
        <begin position="74"/>
        <end position="215"/>
    </location>
</feature>
<evidence type="ECO:0000313" key="2">
    <source>
        <dbReference type="EMBL" id="TSH94823.1"/>
    </source>
</evidence>
<dbReference type="SUPFAM" id="SSF56801">
    <property type="entry name" value="Acetyl-CoA synthetase-like"/>
    <property type="match status" value="1"/>
</dbReference>
<evidence type="ECO:0000259" key="1">
    <source>
        <dbReference type="Pfam" id="PF00501"/>
    </source>
</evidence>
<sequence>MSTTPAASDALAALLPHVRAHSPFYREFYAGVPEGETRLRAYPVLDHARFWEANSVQGNRVFTHPLTEGITFKSGGTTGQPKYSVFTHAEFRAFTQAFGDGMRRAGLRPGEPIGNLFYAGRLYASFLFITRSIEAAGVGVCYPIGGADPDEILAAWRQFDLSTLAGVPTTLMSLLGGLSAQDRRRLRLETFLYGGEPMFPDQIAAIQEVFPGCKVRSIGIAGVDYGELGWAAGDTPGLHHSFDASTVLEILEDDSDTAIDAAGVAGRLVVTNLERRLMPIIRYPIGDRGEWVDPPGTPYRRFRLLGRTGEGARIGPMTLYVEDVRAVLDGLAQRLPVLRVSSFQIQAEHFEQRDCCRLRLAVEAPQALGEEEARQVREALYAERHMYADLVAEGIVHPLHVEWVRTDELASNPRTGKLLRVVDLRHR</sequence>
<dbReference type="EMBL" id="VLTJ01000023">
    <property type="protein sequence ID" value="TSH94823.1"/>
    <property type="molecule type" value="Genomic_DNA"/>
</dbReference>
<evidence type="ECO:0000313" key="3">
    <source>
        <dbReference type="Proteomes" id="UP000318405"/>
    </source>
</evidence>
<dbReference type="PANTHER" id="PTHR43845:SF1">
    <property type="entry name" value="BLR5969 PROTEIN"/>
    <property type="match status" value="1"/>
</dbReference>
<proteinExistence type="predicted"/>
<name>A0A556APN0_9BURK</name>